<evidence type="ECO:0000313" key="2">
    <source>
        <dbReference type="Proteomes" id="UP000076595"/>
    </source>
</evidence>
<name>A0ABM6AH45_9PROT</name>
<dbReference type="RefSeq" id="WP_063353485.1">
    <property type="nucleotide sequence ID" value="NZ_CP011120.1"/>
</dbReference>
<evidence type="ECO:0008006" key="3">
    <source>
        <dbReference type="Google" id="ProtNLM"/>
    </source>
</evidence>
<reference evidence="1 2" key="1">
    <citation type="submission" date="2015-03" db="EMBL/GenBank/DDBJ databases">
        <title>Genome study of Acetobacter sp. SLV-7.</title>
        <authorList>
            <person name="Cho G.Y."/>
            <person name="Jeon C.O."/>
        </authorList>
    </citation>
    <scope>NUCLEOTIDE SEQUENCE [LARGE SCALE GENOMIC DNA]</scope>
    <source>
        <strain evidence="1 2">SLV-7</strain>
    </source>
</reference>
<dbReference type="Proteomes" id="UP000076595">
    <property type="component" value="Chromosome"/>
</dbReference>
<gene>
    <name evidence="1" type="ORF">WG31_02030</name>
</gene>
<protein>
    <recommendedName>
        <fullName evidence="3">PEP-CTERM sorting domain-containing protein</fullName>
    </recommendedName>
</protein>
<accession>A0ABM6AH45</accession>
<evidence type="ECO:0000313" key="1">
    <source>
        <dbReference type="EMBL" id="ANA12940.1"/>
    </source>
</evidence>
<sequence length="277" mass="28341">MAGLSLTIAGASFAGSVGFDPAGDSTITDWYVFGDRSGAGSITGSLTNQAAGAKAPTVTGESSIAVNQNNIVIDNVKSEIVSNLAGGSDFTAFAVVTADFFNATTSPTAQGNPVTAGMCGVIPFGNIIGSPTLQGIGVQANAQSANTFRWEGYSQGAYSGWSTLHQIFTPTAALPISETPILLALTQTVSTKTLTFYDLTNAPGNALSAGAMGTGYNVANTNILIGSSYDAQNGNAPCLGAKLSFWAGFQRAMTQTEVQDMATKIRRVLKQNGLVVG</sequence>
<organism evidence="1 2">
    <name type="scientific">Acetobacter oryzifermentans</name>
    <dbReference type="NCBI Taxonomy" id="1633874"/>
    <lineage>
        <taxon>Bacteria</taxon>
        <taxon>Pseudomonadati</taxon>
        <taxon>Pseudomonadota</taxon>
        <taxon>Alphaproteobacteria</taxon>
        <taxon>Acetobacterales</taxon>
        <taxon>Acetobacteraceae</taxon>
        <taxon>Acetobacter</taxon>
    </lineage>
</organism>
<keyword evidence="2" id="KW-1185">Reference proteome</keyword>
<dbReference type="EMBL" id="CP011120">
    <property type="protein sequence ID" value="ANA12940.1"/>
    <property type="molecule type" value="Genomic_DNA"/>
</dbReference>
<proteinExistence type="predicted"/>